<evidence type="ECO:0000313" key="1">
    <source>
        <dbReference type="EMBL" id="CUH85902.1"/>
    </source>
</evidence>
<accession>A0A0P1H524</accession>
<sequence length="108" mass="10677">MKNVSAYLLMSGGVAAVLGLEVANVAIAAQLPAKSGVLDEPVLVVAPPWSGGAEAVVAAAGGAIVGPTQAPLSVLATGASASDFRQSGAWFLLDPSALELFCVTKETV</sequence>
<reference evidence="1 2" key="1">
    <citation type="submission" date="2015-09" db="EMBL/GenBank/DDBJ databases">
        <authorList>
            <consortium name="Swine Surveillance"/>
        </authorList>
    </citation>
    <scope>NUCLEOTIDE SEQUENCE [LARGE SCALE GENOMIC DNA]</scope>
    <source>
        <strain evidence="1 2">CECT 8383</strain>
    </source>
</reference>
<proteinExistence type="predicted"/>
<gene>
    <name evidence="1" type="ORF">TM5383_03145</name>
</gene>
<evidence type="ECO:0000313" key="2">
    <source>
        <dbReference type="Proteomes" id="UP000051681"/>
    </source>
</evidence>
<protein>
    <submittedName>
        <fullName evidence="1">Uncharacterized protein</fullName>
    </submittedName>
</protein>
<dbReference type="AlphaFoldDB" id="A0A0P1H524"/>
<dbReference type="Proteomes" id="UP000051681">
    <property type="component" value="Unassembled WGS sequence"/>
</dbReference>
<name>A0A0P1H524_9RHOB</name>
<organism evidence="1 2">
    <name type="scientific">Thalassovita mediterranea</name>
    <dbReference type="NCBI Taxonomy" id="340021"/>
    <lineage>
        <taxon>Bacteria</taxon>
        <taxon>Pseudomonadati</taxon>
        <taxon>Pseudomonadota</taxon>
        <taxon>Alphaproteobacteria</taxon>
        <taxon>Rhodobacterales</taxon>
        <taxon>Roseobacteraceae</taxon>
        <taxon>Thalassovita</taxon>
    </lineage>
</organism>
<dbReference type="OrthoDB" id="7866935at2"/>
<dbReference type="EMBL" id="CYSF01000018">
    <property type="protein sequence ID" value="CUH85902.1"/>
    <property type="molecule type" value="Genomic_DNA"/>
</dbReference>
<dbReference type="RefSeq" id="WP_058319955.1">
    <property type="nucleotide sequence ID" value="NZ_CYSF01000018.1"/>
</dbReference>
<dbReference type="STRING" id="340021.TM5383_03145"/>
<keyword evidence="2" id="KW-1185">Reference proteome</keyword>